<protein>
    <submittedName>
        <fullName evidence="1">Uncharacterized protein</fullName>
    </submittedName>
</protein>
<dbReference type="RefSeq" id="WP_004964920.1">
    <property type="nucleotide sequence ID" value="NZ_LR134117.1"/>
</dbReference>
<dbReference type="Proteomes" id="UP000281391">
    <property type="component" value="Chromosome"/>
</dbReference>
<evidence type="ECO:0000313" key="2">
    <source>
        <dbReference type="Proteomes" id="UP000281391"/>
    </source>
</evidence>
<dbReference type="AlphaFoldDB" id="A0A447L156"/>
<dbReference type="KEGG" id="sof:NCTC11214_05168"/>
<sequence>MSYIEQILSRTDNSSEDTERLKFIRMHSEGAYEGLLSGLGAIGNITFWACDNKEYTDEMARADLCSLGEMLMYIPGIAAALKFNADEADFSIREREQKKKR</sequence>
<dbReference type="EMBL" id="LR134117">
    <property type="protein sequence ID" value="VDZ64816.1"/>
    <property type="molecule type" value="Genomic_DNA"/>
</dbReference>
<accession>A0A447L156</accession>
<gene>
    <name evidence="1" type="ORF">NCTC11214_05168</name>
</gene>
<organism evidence="1 2">
    <name type="scientific">Serratia odorifera</name>
    <dbReference type="NCBI Taxonomy" id="618"/>
    <lineage>
        <taxon>Bacteria</taxon>
        <taxon>Pseudomonadati</taxon>
        <taxon>Pseudomonadota</taxon>
        <taxon>Gammaproteobacteria</taxon>
        <taxon>Enterobacterales</taxon>
        <taxon>Yersiniaceae</taxon>
        <taxon>Serratia</taxon>
    </lineage>
</organism>
<reference evidence="1 2" key="1">
    <citation type="submission" date="2018-12" db="EMBL/GenBank/DDBJ databases">
        <authorList>
            <consortium name="Pathogen Informatics"/>
        </authorList>
    </citation>
    <scope>NUCLEOTIDE SEQUENCE [LARGE SCALE GENOMIC DNA]</scope>
    <source>
        <strain evidence="1 2">NCTC11214</strain>
    </source>
</reference>
<proteinExistence type="predicted"/>
<evidence type="ECO:0000313" key="1">
    <source>
        <dbReference type="EMBL" id="VDZ64816.1"/>
    </source>
</evidence>
<name>A0A447L156_SEROD</name>